<evidence type="ECO:0000256" key="1">
    <source>
        <dbReference type="SAM" id="Coils"/>
    </source>
</evidence>
<proteinExistence type="predicted"/>
<dbReference type="SUPFAM" id="SSF158791">
    <property type="entry name" value="MgtE N-terminal domain-like"/>
    <property type="match status" value="1"/>
</dbReference>
<comment type="caution">
    <text evidence="3">The sequence shown here is derived from an EMBL/GenBank/DDBJ whole genome shotgun (WGS) entry which is preliminary data.</text>
</comment>
<keyword evidence="2" id="KW-1133">Transmembrane helix</keyword>
<keyword evidence="2" id="KW-0812">Transmembrane</keyword>
<evidence type="ECO:0000313" key="4">
    <source>
        <dbReference type="Proteomes" id="UP000482209"/>
    </source>
</evidence>
<feature type="coiled-coil region" evidence="1">
    <location>
        <begin position="90"/>
        <end position="148"/>
    </location>
</feature>
<dbReference type="Proteomes" id="UP000482209">
    <property type="component" value="Unassembled WGS sequence"/>
</dbReference>
<keyword evidence="4" id="KW-1185">Reference proteome</keyword>
<sequence>MARKNKKNREADELENIEGKEKAGNKVVSFLIALVIVIIWLAVFALLIKLDVGGFGSKVLTPVLKDVPIVNRILPNSQNKDEEGNTYRTLDEALARIKELELQLDSMDSSGTANSDYISELEAENSRLKEFEDNQKEFEKRVAEFEENVVFNDKAPDIEEYKAYYESIDPDNAAKIYKQVVEQIQADQSLVEQGERYAKMEPANAAQILEVMTGDLDLVCGILKNMKTEQSAAIIAEMSPEYAAKVTKKMSLINAEEQAKLSNNQ</sequence>
<feature type="transmembrane region" description="Helical" evidence="2">
    <location>
        <begin position="27"/>
        <end position="48"/>
    </location>
</feature>
<reference evidence="3 4" key="1">
    <citation type="submission" date="2019-08" db="EMBL/GenBank/DDBJ databases">
        <title>In-depth cultivation of the pig gut microbiome towards novel bacterial diversity and tailored functional studies.</title>
        <authorList>
            <person name="Wylensek D."/>
            <person name="Hitch T.C.A."/>
            <person name="Clavel T."/>
        </authorList>
    </citation>
    <scope>NUCLEOTIDE SEQUENCE [LARGE SCALE GENOMIC DNA]</scope>
    <source>
        <strain evidence="3 4">WCA-693-APC-MOT-I</strain>
    </source>
</reference>
<evidence type="ECO:0008006" key="5">
    <source>
        <dbReference type="Google" id="ProtNLM"/>
    </source>
</evidence>
<name>A0A6L5XW99_9FIRM</name>
<accession>A0A6L5XW99</accession>
<dbReference type="EMBL" id="VUMT01000004">
    <property type="protein sequence ID" value="MSS63012.1"/>
    <property type="molecule type" value="Genomic_DNA"/>
</dbReference>
<dbReference type="RefSeq" id="WP_154517501.1">
    <property type="nucleotide sequence ID" value="NZ_VUMT01000004.1"/>
</dbReference>
<keyword evidence="1" id="KW-0175">Coiled coil</keyword>
<evidence type="ECO:0000313" key="3">
    <source>
        <dbReference type="EMBL" id="MSS63012.1"/>
    </source>
</evidence>
<keyword evidence="2" id="KW-0472">Membrane</keyword>
<dbReference type="AlphaFoldDB" id="A0A6L5XW99"/>
<gene>
    <name evidence="3" type="ORF">FYJ58_03860</name>
</gene>
<evidence type="ECO:0000256" key="2">
    <source>
        <dbReference type="SAM" id="Phobius"/>
    </source>
</evidence>
<organism evidence="3 4">
    <name type="scientific">Velocimicrobium porci</name>
    <dbReference type="NCBI Taxonomy" id="2606634"/>
    <lineage>
        <taxon>Bacteria</taxon>
        <taxon>Bacillati</taxon>
        <taxon>Bacillota</taxon>
        <taxon>Clostridia</taxon>
        <taxon>Lachnospirales</taxon>
        <taxon>Lachnospiraceae</taxon>
        <taxon>Velocimicrobium</taxon>
    </lineage>
</organism>
<protein>
    <recommendedName>
        <fullName evidence="5">Magnesium transporter MgtE intracellular domain-containing protein</fullName>
    </recommendedName>
</protein>